<proteinExistence type="predicted"/>
<dbReference type="InterPro" id="IPR010428">
    <property type="entry name" value="Zincin_1"/>
</dbReference>
<sequence>MNRFGSAPDAGALETMAHAAFARFPEPFAQHLNGIRVRVEEFADDETLKALRIGDAWELTGLYHGRPLDQDSIWTSGELPPVITLYRQPLLAEWCETGVVLEDLVSYVVIHEVGHHFGLSDEEMHALEASA</sequence>
<dbReference type="InterPro" id="IPR038555">
    <property type="entry name" value="Zincin_1_sf"/>
</dbReference>
<dbReference type="SUPFAM" id="SSF55486">
    <property type="entry name" value="Metalloproteases ('zincins'), catalytic domain"/>
    <property type="match status" value="1"/>
</dbReference>
<protein>
    <submittedName>
        <fullName evidence="1">Metallopeptidase family protein</fullName>
    </submittedName>
</protein>
<dbReference type="EMBL" id="JBFNXR010000021">
    <property type="protein sequence ID" value="MEW9855039.1"/>
    <property type="molecule type" value="Genomic_DNA"/>
</dbReference>
<organism evidence="1 2">
    <name type="scientific">Novosphingobium rhizovicinum</name>
    <dbReference type="NCBI Taxonomy" id="3228928"/>
    <lineage>
        <taxon>Bacteria</taxon>
        <taxon>Pseudomonadati</taxon>
        <taxon>Pseudomonadota</taxon>
        <taxon>Alphaproteobacteria</taxon>
        <taxon>Sphingomonadales</taxon>
        <taxon>Sphingomonadaceae</taxon>
        <taxon>Novosphingobium</taxon>
    </lineage>
</organism>
<dbReference type="CDD" id="cd12952">
    <property type="entry name" value="MMP_ACEL2062"/>
    <property type="match status" value="1"/>
</dbReference>
<comment type="caution">
    <text evidence="1">The sequence shown here is derived from an EMBL/GenBank/DDBJ whole genome shotgun (WGS) entry which is preliminary data.</text>
</comment>
<name>A0ABV3RCT2_9SPHN</name>
<reference evidence="1 2" key="1">
    <citation type="submission" date="2024-06" db="EMBL/GenBank/DDBJ databases">
        <title>Novosphingobium rhizovicinus M1R2S20.</title>
        <authorList>
            <person name="Sun J.-Q."/>
        </authorList>
    </citation>
    <scope>NUCLEOTIDE SEQUENCE [LARGE SCALE GENOMIC DNA]</scope>
    <source>
        <strain evidence="1 2">M1R2S20</strain>
    </source>
</reference>
<evidence type="ECO:0000313" key="1">
    <source>
        <dbReference type="EMBL" id="MEW9855039.1"/>
    </source>
</evidence>
<keyword evidence="2" id="KW-1185">Reference proteome</keyword>
<dbReference type="Gene3D" id="3.30.2010.20">
    <property type="match status" value="1"/>
</dbReference>
<dbReference type="Proteomes" id="UP001556118">
    <property type="component" value="Unassembled WGS sequence"/>
</dbReference>
<gene>
    <name evidence="1" type="ORF">ABUH87_07570</name>
</gene>
<dbReference type="Pfam" id="PF06262">
    <property type="entry name" value="Zincin_1"/>
    <property type="match status" value="1"/>
</dbReference>
<accession>A0ABV3RCT2</accession>
<dbReference type="RefSeq" id="WP_367772004.1">
    <property type="nucleotide sequence ID" value="NZ_JBFNXR010000021.1"/>
</dbReference>
<evidence type="ECO:0000313" key="2">
    <source>
        <dbReference type="Proteomes" id="UP001556118"/>
    </source>
</evidence>